<evidence type="ECO:0000259" key="3">
    <source>
        <dbReference type="SMART" id="SM00829"/>
    </source>
</evidence>
<dbReference type="Gene3D" id="3.40.50.720">
    <property type="entry name" value="NAD(P)-binding Rossmann-like Domain"/>
    <property type="match status" value="1"/>
</dbReference>
<dbReference type="AlphaFoldDB" id="A0A438MS42"/>
<dbReference type="Proteomes" id="UP000288859">
    <property type="component" value="Unassembled WGS sequence"/>
</dbReference>
<reference evidence="4 5" key="1">
    <citation type="submission" date="2017-03" db="EMBL/GenBank/DDBJ databases">
        <title>Genomes of endolithic fungi from Antarctica.</title>
        <authorList>
            <person name="Coleine C."/>
            <person name="Masonjones S."/>
            <person name="Stajich J.E."/>
        </authorList>
    </citation>
    <scope>NUCLEOTIDE SEQUENCE [LARGE SCALE GENOMIC DNA]</scope>
    <source>
        <strain evidence="4 5">CCFEE 6314</strain>
    </source>
</reference>
<evidence type="ECO:0000313" key="4">
    <source>
        <dbReference type="EMBL" id="RVX66464.1"/>
    </source>
</evidence>
<comment type="similarity">
    <text evidence="1">Belongs to the zinc-containing alcohol dehydrogenase family.</text>
</comment>
<dbReference type="SUPFAM" id="SSF50129">
    <property type="entry name" value="GroES-like"/>
    <property type="match status" value="1"/>
</dbReference>
<evidence type="ECO:0000256" key="1">
    <source>
        <dbReference type="ARBA" id="ARBA00008072"/>
    </source>
</evidence>
<feature type="domain" description="Enoyl reductase (ER)" evidence="3">
    <location>
        <begin position="120"/>
        <end position="367"/>
    </location>
</feature>
<dbReference type="VEuPathDB" id="FungiDB:PV10_07131"/>
<dbReference type="InterPro" id="IPR036291">
    <property type="entry name" value="NAD(P)-bd_dom_sf"/>
</dbReference>
<dbReference type="GO" id="GO:0016651">
    <property type="term" value="F:oxidoreductase activity, acting on NAD(P)H"/>
    <property type="evidence" value="ECO:0007669"/>
    <property type="project" value="InterPro"/>
</dbReference>
<dbReference type="EMBL" id="NAJM01000061">
    <property type="protein sequence ID" value="RVX66464.1"/>
    <property type="molecule type" value="Genomic_DNA"/>
</dbReference>
<comment type="caution">
    <text evidence="4">The sequence shown here is derived from an EMBL/GenBank/DDBJ whole genome shotgun (WGS) entry which is preliminary data.</text>
</comment>
<dbReference type="SMART" id="SM00829">
    <property type="entry name" value="PKS_ER"/>
    <property type="match status" value="1"/>
</dbReference>
<evidence type="ECO:0000313" key="5">
    <source>
        <dbReference type="Proteomes" id="UP000288859"/>
    </source>
</evidence>
<dbReference type="InterPro" id="IPR011032">
    <property type="entry name" value="GroES-like_sf"/>
</dbReference>
<dbReference type="InterPro" id="IPR013154">
    <property type="entry name" value="ADH-like_N"/>
</dbReference>
<dbReference type="PANTHER" id="PTHR45348:SF5">
    <property type="entry name" value="OXIDOREDUCTASE, PUTATIVE (AFU_ORTHOLOGUE AFUA_8G01420)-RELATED"/>
    <property type="match status" value="1"/>
</dbReference>
<dbReference type="InterPro" id="IPR020843">
    <property type="entry name" value="ER"/>
</dbReference>
<dbReference type="PANTHER" id="PTHR45348">
    <property type="entry name" value="HYPOTHETICAL OXIDOREDUCTASE (EUROFUNG)"/>
    <property type="match status" value="1"/>
</dbReference>
<keyword evidence="2" id="KW-0560">Oxidoreductase</keyword>
<evidence type="ECO:0000256" key="2">
    <source>
        <dbReference type="ARBA" id="ARBA00023002"/>
    </source>
</evidence>
<name>A0A438MS42_EXOME</name>
<protein>
    <recommendedName>
        <fullName evidence="3">Enoyl reductase (ER) domain-containing protein</fullName>
    </recommendedName>
</protein>
<dbReference type="SUPFAM" id="SSF51735">
    <property type="entry name" value="NAD(P)-binding Rossmann-fold domains"/>
    <property type="match status" value="1"/>
</dbReference>
<dbReference type="Pfam" id="PF08240">
    <property type="entry name" value="ADH_N"/>
    <property type="match status" value="1"/>
</dbReference>
<proteinExistence type="inferred from homology"/>
<dbReference type="OrthoDB" id="3233595at2759"/>
<organism evidence="4 5">
    <name type="scientific">Exophiala mesophila</name>
    <name type="common">Black yeast-like fungus</name>
    <dbReference type="NCBI Taxonomy" id="212818"/>
    <lineage>
        <taxon>Eukaryota</taxon>
        <taxon>Fungi</taxon>
        <taxon>Dikarya</taxon>
        <taxon>Ascomycota</taxon>
        <taxon>Pezizomycotina</taxon>
        <taxon>Eurotiomycetes</taxon>
        <taxon>Chaetothyriomycetidae</taxon>
        <taxon>Chaetothyriales</taxon>
        <taxon>Herpotrichiellaceae</taxon>
        <taxon>Exophiala</taxon>
    </lineage>
</organism>
<dbReference type="InterPro" id="IPR047122">
    <property type="entry name" value="Trans-enoyl_RdTase-like"/>
</dbReference>
<dbReference type="CDD" id="cd08249">
    <property type="entry name" value="enoyl_reductase_like"/>
    <property type="match status" value="1"/>
</dbReference>
<sequence>MGTDLFYLMGQGVPSRCIEQGVPGPPARLAAAGLPPYRNLGKGPTTGPITDSPSGLTASLCAVCRAKLGEAMAYEGEQMSSLELRSNDKKCIIPVQLSSASLITNSGIMKSAFVFAKPDGAVEVRIQDISKPSPQRNQVLIRVAVAGTNPKDWKVPIKIATESGTNTGDDVAGYIEAVGSGVTEFKVGDRVAAFHELRKPYGAFAEYAIAPENTTFHLPETTSFEEAATIPLAAMTAAVGLFCRLGLPEPWVGDVSQARRDALKGGVLVYGASSAVGAFAIKLLVRVNIHPIISVAGRAGSFVEGLIDRSKGDVVIDYRAGHEQVVSAIQKAIPKGQRLRYAFDAVSENGSYQQIVQTLDPTGHIALVLLGKAYDEIPKTMHQSVTNVGSVHGNPENLTDFGYAWFRLFSLGLKEGWFSGHPYEVVPGGLEGVQQGLESLRLGKASAVKYVYRIDGGESAAKAS</sequence>
<accession>A0A438MS42</accession>
<dbReference type="Gene3D" id="3.90.180.10">
    <property type="entry name" value="Medium-chain alcohol dehydrogenases, catalytic domain"/>
    <property type="match status" value="1"/>
</dbReference>
<gene>
    <name evidence="4" type="ORF">B0A52_09694</name>
</gene>